<dbReference type="KEGG" id="apuu:APUU_60739S"/>
<feature type="region of interest" description="Disordered" evidence="1">
    <location>
        <begin position="1"/>
        <end position="22"/>
    </location>
</feature>
<feature type="region of interest" description="Disordered" evidence="1">
    <location>
        <begin position="142"/>
        <end position="187"/>
    </location>
</feature>
<dbReference type="PANTHER" id="PTHR43303:SF2">
    <property type="entry name" value="INDOLEAMINE 2,3-DIOXYGENASE PYRROLE 2,3-DIOXYGENASE (AFU_ORTHOLOGUE AFUA_5G01450"/>
    <property type="match status" value="1"/>
</dbReference>
<gene>
    <name evidence="3" type="ORF">APUU_60739S</name>
</gene>
<reference evidence="3" key="1">
    <citation type="submission" date="2021-01" db="EMBL/GenBank/DDBJ databases">
        <authorList>
            <consortium name="Aspergillus puulaauensis MK2 genome sequencing consortium"/>
            <person name="Kazuki M."/>
            <person name="Futagami T."/>
        </authorList>
    </citation>
    <scope>NUCLEOTIDE SEQUENCE</scope>
    <source>
        <strain evidence="3">MK2</strain>
    </source>
</reference>
<dbReference type="InterPro" id="IPR044152">
    <property type="entry name" value="YqjM-like"/>
</dbReference>
<evidence type="ECO:0000259" key="2">
    <source>
        <dbReference type="Pfam" id="PF00724"/>
    </source>
</evidence>
<dbReference type="Gene3D" id="3.20.20.70">
    <property type="entry name" value="Aldolase class I"/>
    <property type="match status" value="1"/>
</dbReference>
<dbReference type="GO" id="GO:0003959">
    <property type="term" value="F:NADPH dehydrogenase activity"/>
    <property type="evidence" value="ECO:0007669"/>
    <property type="project" value="InterPro"/>
</dbReference>
<dbReference type="Pfam" id="PF00724">
    <property type="entry name" value="Oxidored_FMN"/>
    <property type="match status" value="1"/>
</dbReference>
<protein>
    <recommendedName>
        <fullName evidence="2">NADH:flavin oxidoreductase/NADH oxidase N-terminal domain-containing protein</fullName>
    </recommendedName>
</protein>
<proteinExistence type="predicted"/>
<organism evidence="3 4">
    <name type="scientific">Aspergillus puulaauensis</name>
    <dbReference type="NCBI Taxonomy" id="1220207"/>
    <lineage>
        <taxon>Eukaryota</taxon>
        <taxon>Fungi</taxon>
        <taxon>Dikarya</taxon>
        <taxon>Ascomycota</taxon>
        <taxon>Pezizomycotina</taxon>
        <taxon>Eurotiomycetes</taxon>
        <taxon>Eurotiomycetidae</taxon>
        <taxon>Eurotiales</taxon>
        <taxon>Aspergillaceae</taxon>
        <taxon>Aspergillus</taxon>
    </lineage>
</organism>
<dbReference type="SUPFAM" id="SSF51395">
    <property type="entry name" value="FMN-linked oxidoreductases"/>
    <property type="match status" value="1"/>
</dbReference>
<dbReference type="PANTHER" id="PTHR43303">
    <property type="entry name" value="NADPH DEHYDROGENASE C23G7.10C-RELATED"/>
    <property type="match status" value="1"/>
</dbReference>
<dbReference type="CDD" id="cd02932">
    <property type="entry name" value="OYE_YqiM_FMN"/>
    <property type="match status" value="1"/>
</dbReference>
<dbReference type="Proteomes" id="UP000654913">
    <property type="component" value="Chromosome 6"/>
</dbReference>
<reference evidence="3" key="2">
    <citation type="submission" date="2021-02" db="EMBL/GenBank/DDBJ databases">
        <title>Aspergillus puulaauensis MK2 genome sequence.</title>
        <authorList>
            <person name="Futagami T."/>
            <person name="Mori K."/>
            <person name="Kadooka C."/>
            <person name="Tanaka T."/>
        </authorList>
    </citation>
    <scope>NUCLEOTIDE SEQUENCE</scope>
    <source>
        <strain evidence="3">MK2</strain>
    </source>
</reference>
<name>A0A7R7XTZ0_9EURO</name>
<sequence>MAHGSKTPASSTQAPPITAGTAYNIDENTPALFRPLRIRAVSLRNRICVSPMCLYSTASFGPLTGVMTPLYITTIGHNVFKGAALAMIEATGVQANGRITPHCPGLWNDAQQQGLKPIVDFIHSQGGLCGVQLSHAGRKASTQPPLVAQQLGKSSARASKDDGGWPDDVRGPSGGVEQSWDGRGLDPSGGYHVPKGLTELEIRELVVSFAEAAKRAVKAGIDVVEIHAAHGYLINQFLSPVTNRRTDRYGGSFENRIRLLLEVIGAVRAVVPASMPVFVRVSATDWLEHTEVGRSLGTWTEESTIQLARLLPDLGVDLIDISSGGNHHQAQYDVFNGGEKHTAIALKVKQVLKAEGSELQVGTVGLITEAKQARDLVQGGLTGGPGVDIISVGRQFLREPDWVLKVASELGVDVAWPVQLQRLRPGPPSRI</sequence>
<dbReference type="InterPro" id="IPR013785">
    <property type="entry name" value="Aldolase_TIM"/>
</dbReference>
<dbReference type="GeneID" id="64977696"/>
<dbReference type="InterPro" id="IPR001155">
    <property type="entry name" value="OxRdtase_FMN_N"/>
</dbReference>
<dbReference type="GO" id="GO:0010181">
    <property type="term" value="F:FMN binding"/>
    <property type="evidence" value="ECO:0007669"/>
    <property type="project" value="InterPro"/>
</dbReference>
<evidence type="ECO:0000256" key="1">
    <source>
        <dbReference type="SAM" id="MobiDB-lite"/>
    </source>
</evidence>
<dbReference type="EMBL" id="AP024448">
    <property type="protein sequence ID" value="BCS27691.1"/>
    <property type="molecule type" value="Genomic_DNA"/>
</dbReference>
<dbReference type="OrthoDB" id="72788at2759"/>
<accession>A0A7R7XTZ0</accession>
<dbReference type="RefSeq" id="XP_041559885.1">
    <property type="nucleotide sequence ID" value="XM_041694012.1"/>
</dbReference>
<keyword evidence="4" id="KW-1185">Reference proteome</keyword>
<feature type="compositionally biased region" description="Basic and acidic residues" evidence="1">
    <location>
        <begin position="158"/>
        <end position="170"/>
    </location>
</feature>
<dbReference type="AlphaFoldDB" id="A0A7R7XTZ0"/>
<evidence type="ECO:0000313" key="3">
    <source>
        <dbReference type="EMBL" id="BCS27691.1"/>
    </source>
</evidence>
<evidence type="ECO:0000313" key="4">
    <source>
        <dbReference type="Proteomes" id="UP000654913"/>
    </source>
</evidence>
<dbReference type="GO" id="GO:0050661">
    <property type="term" value="F:NADP binding"/>
    <property type="evidence" value="ECO:0007669"/>
    <property type="project" value="InterPro"/>
</dbReference>
<feature type="domain" description="NADH:flavin oxidoreductase/NADH oxidase N-terminal" evidence="2">
    <location>
        <begin position="32"/>
        <end position="410"/>
    </location>
</feature>